<accession>A0A6A4Q8B3</accession>
<name>A0A6A4Q8B3_LUPAL</name>
<dbReference type="PANTHER" id="PTHR45778">
    <property type="entry name" value="PURPLE ACID PHOSPHATASE-RELATED"/>
    <property type="match status" value="1"/>
</dbReference>
<gene>
    <name evidence="2" type="ORF">Lalb_Chr07g0183401</name>
</gene>
<dbReference type="EMBL" id="WOCE01000007">
    <property type="protein sequence ID" value="KAE9610138.1"/>
    <property type="molecule type" value="Genomic_DNA"/>
</dbReference>
<protein>
    <submittedName>
        <fullName evidence="2">Putative phosphodiesterase I</fullName>
    </submittedName>
</protein>
<evidence type="ECO:0000313" key="2">
    <source>
        <dbReference type="EMBL" id="KAE9610138.1"/>
    </source>
</evidence>
<evidence type="ECO:0000313" key="3">
    <source>
        <dbReference type="Proteomes" id="UP000447434"/>
    </source>
</evidence>
<sequence length="182" mass="19935">MQHGSYRNSVFHQFEPSLWCWIEFDGQPLSKIAIHKAVVSLQSSVSITASASVLGTKDTEWVTVDLDYPSPSGDDWVGVFSPAKFNSTTCWPGSDPKEQAPYICSAPIKYKFVNSNTGKASLKFQLINQRADFSFALFSGGLSNPKLVAVSNSVSFANPNAPLYPRLAQGKSWDEVSLYLSS</sequence>
<dbReference type="AlphaFoldDB" id="A0A6A4Q8B3"/>
<reference evidence="3" key="1">
    <citation type="journal article" date="2020" name="Nat. Commun.">
        <title>Genome sequence of the cluster root forming white lupin.</title>
        <authorList>
            <person name="Hufnagel B."/>
            <person name="Marques A."/>
            <person name="Soriano A."/>
            <person name="Marques L."/>
            <person name="Divol F."/>
            <person name="Doumas P."/>
            <person name="Sallet E."/>
            <person name="Mancinotti D."/>
            <person name="Carrere S."/>
            <person name="Marande W."/>
            <person name="Arribat S."/>
            <person name="Keller J."/>
            <person name="Huneau C."/>
            <person name="Blein T."/>
            <person name="Aime D."/>
            <person name="Laguerre M."/>
            <person name="Taylor J."/>
            <person name="Schubert V."/>
            <person name="Nelson M."/>
            <person name="Geu-Flores F."/>
            <person name="Crespi M."/>
            <person name="Gallardo-Guerrero K."/>
            <person name="Delaux P.-M."/>
            <person name="Salse J."/>
            <person name="Berges H."/>
            <person name="Guyot R."/>
            <person name="Gouzy J."/>
            <person name="Peret B."/>
        </authorList>
    </citation>
    <scope>NUCLEOTIDE SEQUENCE [LARGE SCALE GENOMIC DNA]</scope>
    <source>
        <strain evidence="3">cv. Amiga</strain>
    </source>
</reference>
<organism evidence="2 3">
    <name type="scientific">Lupinus albus</name>
    <name type="common">White lupine</name>
    <name type="synonym">Lupinus termis</name>
    <dbReference type="NCBI Taxonomy" id="3870"/>
    <lineage>
        <taxon>Eukaryota</taxon>
        <taxon>Viridiplantae</taxon>
        <taxon>Streptophyta</taxon>
        <taxon>Embryophyta</taxon>
        <taxon>Tracheophyta</taxon>
        <taxon>Spermatophyta</taxon>
        <taxon>Magnoliopsida</taxon>
        <taxon>eudicotyledons</taxon>
        <taxon>Gunneridae</taxon>
        <taxon>Pentapetalae</taxon>
        <taxon>rosids</taxon>
        <taxon>fabids</taxon>
        <taxon>Fabales</taxon>
        <taxon>Fabaceae</taxon>
        <taxon>Papilionoideae</taxon>
        <taxon>50 kb inversion clade</taxon>
        <taxon>genistoids sensu lato</taxon>
        <taxon>core genistoids</taxon>
        <taxon>Genisteae</taxon>
        <taxon>Lupinus</taxon>
    </lineage>
</organism>
<keyword evidence="3" id="KW-1185">Reference proteome</keyword>
<proteinExistence type="predicted"/>
<dbReference type="PANTHER" id="PTHR45778:SF6">
    <property type="entry name" value="INACTIVE PURPLE ACID PHOSPHATASE 24-RELATED"/>
    <property type="match status" value="1"/>
</dbReference>
<dbReference type="Proteomes" id="UP000447434">
    <property type="component" value="Chromosome 7"/>
</dbReference>
<feature type="domain" description="Purple acid phosphatase Fn3-like" evidence="1">
    <location>
        <begin position="47"/>
        <end position="158"/>
    </location>
</feature>
<evidence type="ECO:0000259" key="1">
    <source>
        <dbReference type="Pfam" id="PF17808"/>
    </source>
</evidence>
<dbReference type="InterPro" id="IPR040974">
    <property type="entry name" value="Fn3_PAP"/>
</dbReference>
<dbReference type="OrthoDB" id="45007at2759"/>
<comment type="caution">
    <text evidence="2">The sequence shown here is derived from an EMBL/GenBank/DDBJ whole genome shotgun (WGS) entry which is preliminary data.</text>
</comment>
<dbReference type="Pfam" id="PF17808">
    <property type="entry name" value="fn3_PAP"/>
    <property type="match status" value="1"/>
</dbReference>